<evidence type="ECO:0000313" key="2">
    <source>
        <dbReference type="EMBL" id="MBE6059552.1"/>
    </source>
</evidence>
<evidence type="ECO:0000256" key="1">
    <source>
        <dbReference type="SAM" id="Phobius"/>
    </source>
</evidence>
<protein>
    <submittedName>
        <fullName evidence="2">Uncharacterized protein</fullName>
    </submittedName>
</protein>
<reference evidence="2" key="1">
    <citation type="submission" date="2019-04" db="EMBL/GenBank/DDBJ databases">
        <title>Evolution of Biomass-Degrading Anaerobic Consortia Revealed by Metagenomics.</title>
        <authorList>
            <person name="Peng X."/>
        </authorList>
    </citation>
    <scope>NUCLEOTIDE SEQUENCE</scope>
    <source>
        <strain evidence="2">SIG254</strain>
    </source>
</reference>
<dbReference type="EMBL" id="SVCM01000059">
    <property type="protein sequence ID" value="MBE6059552.1"/>
    <property type="molecule type" value="Genomic_DNA"/>
</dbReference>
<gene>
    <name evidence="2" type="ORF">E7215_05185</name>
</gene>
<dbReference type="AlphaFoldDB" id="A0A927W2Z7"/>
<sequence length="74" mass="8174">MGKIILTIVITVLMLLFAIFYFGGIIFVTFAEGIKLLPLILLLIAIGIAGAIIYNMIERIKEIKGGDENDISKY</sequence>
<keyword evidence="1" id="KW-0472">Membrane</keyword>
<name>A0A927W2Z7_9CLOT</name>
<feature type="transmembrane region" description="Helical" evidence="1">
    <location>
        <begin position="7"/>
        <end position="30"/>
    </location>
</feature>
<organism evidence="2 3">
    <name type="scientific">Clostridium sulfidigenes</name>
    <dbReference type="NCBI Taxonomy" id="318464"/>
    <lineage>
        <taxon>Bacteria</taxon>
        <taxon>Bacillati</taxon>
        <taxon>Bacillota</taxon>
        <taxon>Clostridia</taxon>
        <taxon>Eubacteriales</taxon>
        <taxon>Clostridiaceae</taxon>
        <taxon>Clostridium</taxon>
    </lineage>
</organism>
<comment type="caution">
    <text evidence="2">The sequence shown here is derived from an EMBL/GenBank/DDBJ whole genome shotgun (WGS) entry which is preliminary data.</text>
</comment>
<evidence type="ECO:0000313" key="3">
    <source>
        <dbReference type="Proteomes" id="UP000768462"/>
    </source>
</evidence>
<keyword evidence="1" id="KW-1133">Transmembrane helix</keyword>
<dbReference type="Proteomes" id="UP000768462">
    <property type="component" value="Unassembled WGS sequence"/>
</dbReference>
<accession>A0A927W2Z7</accession>
<feature type="transmembrane region" description="Helical" evidence="1">
    <location>
        <begin position="36"/>
        <end position="57"/>
    </location>
</feature>
<proteinExistence type="predicted"/>
<keyword evidence="1" id="KW-0812">Transmembrane</keyword>